<evidence type="ECO:0000256" key="1">
    <source>
        <dbReference type="SAM" id="MobiDB-lite"/>
    </source>
</evidence>
<feature type="region of interest" description="Disordered" evidence="1">
    <location>
        <begin position="46"/>
        <end position="71"/>
    </location>
</feature>
<evidence type="ECO:0000313" key="3">
    <source>
        <dbReference type="Proteomes" id="UP000735302"/>
    </source>
</evidence>
<comment type="caution">
    <text evidence="2">The sequence shown here is derived from an EMBL/GenBank/DDBJ whole genome shotgun (WGS) entry which is preliminary data.</text>
</comment>
<gene>
    <name evidence="2" type="ORF">PoB_001921000</name>
</gene>
<reference evidence="2 3" key="1">
    <citation type="journal article" date="2021" name="Elife">
        <title>Chloroplast acquisition without the gene transfer in kleptoplastic sea slugs, Plakobranchus ocellatus.</title>
        <authorList>
            <person name="Maeda T."/>
            <person name="Takahashi S."/>
            <person name="Yoshida T."/>
            <person name="Shimamura S."/>
            <person name="Takaki Y."/>
            <person name="Nagai Y."/>
            <person name="Toyoda A."/>
            <person name="Suzuki Y."/>
            <person name="Arimoto A."/>
            <person name="Ishii H."/>
            <person name="Satoh N."/>
            <person name="Nishiyama T."/>
            <person name="Hasebe M."/>
            <person name="Maruyama T."/>
            <person name="Minagawa J."/>
            <person name="Obokata J."/>
            <person name="Shigenobu S."/>
        </authorList>
    </citation>
    <scope>NUCLEOTIDE SEQUENCE [LARGE SCALE GENOMIC DNA]</scope>
</reference>
<evidence type="ECO:0000313" key="2">
    <source>
        <dbReference type="EMBL" id="GFN92704.1"/>
    </source>
</evidence>
<feature type="region of interest" description="Disordered" evidence="1">
    <location>
        <begin position="76"/>
        <end position="95"/>
    </location>
</feature>
<proteinExistence type="predicted"/>
<organism evidence="2 3">
    <name type="scientific">Plakobranchus ocellatus</name>
    <dbReference type="NCBI Taxonomy" id="259542"/>
    <lineage>
        <taxon>Eukaryota</taxon>
        <taxon>Metazoa</taxon>
        <taxon>Spiralia</taxon>
        <taxon>Lophotrochozoa</taxon>
        <taxon>Mollusca</taxon>
        <taxon>Gastropoda</taxon>
        <taxon>Heterobranchia</taxon>
        <taxon>Euthyneura</taxon>
        <taxon>Panpulmonata</taxon>
        <taxon>Sacoglossa</taxon>
        <taxon>Placobranchoidea</taxon>
        <taxon>Plakobranchidae</taxon>
        <taxon>Plakobranchus</taxon>
    </lineage>
</organism>
<name>A0AAV3ZAZ3_9GAST</name>
<protein>
    <submittedName>
        <fullName evidence="2">Uncharacterized protein</fullName>
    </submittedName>
</protein>
<accession>A0AAV3ZAZ3</accession>
<dbReference type="EMBL" id="BLXT01002287">
    <property type="protein sequence ID" value="GFN92704.1"/>
    <property type="molecule type" value="Genomic_DNA"/>
</dbReference>
<keyword evidence="3" id="KW-1185">Reference proteome</keyword>
<dbReference type="Proteomes" id="UP000735302">
    <property type="component" value="Unassembled WGS sequence"/>
</dbReference>
<sequence length="95" mass="10567">MGTGKKGTAQAQGAPWQQMLYVWGSEPTASSAFKEPPQREVAYAWTQQQTSHRSDGRCSDGSGQPYQDQHVHRCECNRSPAGHRGDQNEFKGLQM</sequence>
<dbReference type="AlphaFoldDB" id="A0AAV3ZAZ3"/>